<name>A0A0J9V751_FUSO4</name>
<dbReference type="VEuPathDB" id="FungiDB:FOXG_19795"/>
<gene>
    <name evidence="1" type="ORF">FOXG_19795</name>
</gene>
<reference evidence="1" key="2">
    <citation type="journal article" date="2010" name="Nature">
        <title>Comparative genomics reveals mobile pathogenicity chromosomes in Fusarium.</title>
        <authorList>
            <person name="Ma L.J."/>
            <person name="van der Does H.C."/>
            <person name="Borkovich K.A."/>
            <person name="Coleman J.J."/>
            <person name="Daboussi M.J."/>
            <person name="Di Pietro A."/>
            <person name="Dufresne M."/>
            <person name="Freitag M."/>
            <person name="Grabherr M."/>
            <person name="Henrissat B."/>
            <person name="Houterman P.M."/>
            <person name="Kang S."/>
            <person name="Shim W.B."/>
            <person name="Woloshuk C."/>
            <person name="Xie X."/>
            <person name="Xu J.R."/>
            <person name="Antoniw J."/>
            <person name="Baker S.E."/>
            <person name="Bluhm B.H."/>
            <person name="Breakspear A."/>
            <person name="Brown D.W."/>
            <person name="Butchko R.A."/>
            <person name="Chapman S."/>
            <person name="Coulson R."/>
            <person name="Coutinho P.M."/>
            <person name="Danchin E.G."/>
            <person name="Diener A."/>
            <person name="Gale L.R."/>
            <person name="Gardiner D.M."/>
            <person name="Goff S."/>
            <person name="Hammond-Kosack K.E."/>
            <person name="Hilburn K."/>
            <person name="Hua-Van A."/>
            <person name="Jonkers W."/>
            <person name="Kazan K."/>
            <person name="Kodira C.D."/>
            <person name="Koehrsen M."/>
            <person name="Kumar L."/>
            <person name="Lee Y.H."/>
            <person name="Li L."/>
            <person name="Manners J.M."/>
            <person name="Miranda-Saavedra D."/>
            <person name="Mukherjee M."/>
            <person name="Park G."/>
            <person name="Park J."/>
            <person name="Park S.Y."/>
            <person name="Proctor R.H."/>
            <person name="Regev A."/>
            <person name="Ruiz-Roldan M.C."/>
            <person name="Sain D."/>
            <person name="Sakthikumar S."/>
            <person name="Sykes S."/>
            <person name="Schwartz D.C."/>
            <person name="Turgeon B.G."/>
            <person name="Wapinski I."/>
            <person name="Yoder O."/>
            <person name="Young S."/>
            <person name="Zeng Q."/>
            <person name="Zhou S."/>
            <person name="Galagan J."/>
            <person name="Cuomo C.A."/>
            <person name="Kistler H.C."/>
            <person name="Rep M."/>
        </authorList>
    </citation>
    <scope>NUCLEOTIDE SEQUENCE [LARGE SCALE GENOMIC DNA]</scope>
    <source>
        <strain evidence="1">4287</strain>
    </source>
</reference>
<evidence type="ECO:0000313" key="2">
    <source>
        <dbReference type="Proteomes" id="UP000009097"/>
    </source>
</evidence>
<accession>A0A0J9V751</accession>
<proteinExistence type="predicted"/>
<sequence>MRNDEVGWWARFKPRSSYQAVKYFVQSPTPSIFPWNIYWRV</sequence>
<dbReference type="GeneID" id="28960501"/>
<dbReference type="KEGG" id="fox:FOXG_19795"/>
<organism evidence="1 2">
    <name type="scientific">Fusarium oxysporum f. sp. lycopersici (strain 4287 / CBS 123668 / FGSC 9935 / NRRL 34936)</name>
    <name type="common">Fusarium vascular wilt of tomato</name>
    <dbReference type="NCBI Taxonomy" id="426428"/>
    <lineage>
        <taxon>Eukaryota</taxon>
        <taxon>Fungi</taxon>
        <taxon>Dikarya</taxon>
        <taxon>Ascomycota</taxon>
        <taxon>Pezizomycotina</taxon>
        <taxon>Sordariomycetes</taxon>
        <taxon>Hypocreomycetidae</taxon>
        <taxon>Hypocreales</taxon>
        <taxon>Nectriaceae</taxon>
        <taxon>Fusarium</taxon>
        <taxon>Fusarium oxysporum species complex</taxon>
    </lineage>
</organism>
<dbReference type="RefSeq" id="XP_018245053.1">
    <property type="nucleotide sequence ID" value="XM_018400065.1"/>
</dbReference>
<reference evidence="1" key="1">
    <citation type="submission" date="2007-04" db="EMBL/GenBank/DDBJ databases">
        <authorList>
            <consortium name="The Broad Institute Genome Sequencing Platform"/>
            <person name="Birren B."/>
            <person name="Lander E."/>
            <person name="Galagan J."/>
            <person name="Nusbaum C."/>
            <person name="Devon K."/>
            <person name="Ma L.-J."/>
            <person name="Jaffe D."/>
            <person name="Butler J."/>
            <person name="Alvarez P."/>
            <person name="Gnerre S."/>
            <person name="Grabherr M."/>
            <person name="Kleber M."/>
            <person name="Mauceli E."/>
            <person name="Brockman W."/>
            <person name="MacCallum I.A."/>
            <person name="Young S."/>
            <person name="LaButti K."/>
            <person name="DeCaprio D."/>
            <person name="Crawford M."/>
            <person name="Koehrsen M."/>
            <person name="Engels R."/>
            <person name="Montgomery P."/>
            <person name="Pearson M."/>
            <person name="Howarth C."/>
            <person name="Larson L."/>
            <person name="White J."/>
            <person name="O'Leary S."/>
            <person name="Kodira C."/>
            <person name="Zeng Q."/>
            <person name="Yandava C."/>
            <person name="Alvarado L."/>
            <person name="Kistler C."/>
            <person name="Shim W.-B."/>
            <person name="Kang S."/>
            <person name="Woloshuk C."/>
        </authorList>
    </citation>
    <scope>NUCLEOTIDE SEQUENCE</scope>
    <source>
        <strain evidence="1">4287</strain>
    </source>
</reference>
<dbReference type="Proteomes" id="UP000009097">
    <property type="component" value="Unassembled WGS sequence"/>
</dbReference>
<dbReference type="AlphaFoldDB" id="A0A0J9V751"/>
<evidence type="ECO:0000313" key="1">
    <source>
        <dbReference type="EMBL" id="KNB07008.1"/>
    </source>
</evidence>
<protein>
    <submittedName>
        <fullName evidence="1">Uncharacterized protein</fullName>
    </submittedName>
</protein>
<dbReference type="EMBL" id="DS231705">
    <property type="protein sequence ID" value="KNB07008.1"/>
    <property type="molecule type" value="Genomic_DNA"/>
</dbReference>